<protein>
    <submittedName>
        <fullName evidence="1">Uncharacterized protein</fullName>
    </submittedName>
</protein>
<sequence>MRGLRLVESVDESLGETFSWTLLPPNLLAVWHFDLDDRAHSRSPFKAFHCDMPGITITGYSACMIDGDLVDLHTHVHGEDFSYYRTVPVDGDRSHAVWLYLPVEENERIVEVWRRIRRPKFCRDVPLLRTNKGRVLTLGTHPNMYEQGITYDRLTSFPKSGPQRFWYSYTQDGIDSFAFDTPDLRCSKQKIPSGLNNPNLFVHSGLPGQGFYTTAKLENVVEVTPCKAWGPGTTGIVGLVFLYSDGHRDAVGQVRFDHLMSPIEVDQTNEHHDMWLAVRDHYCKDSPGSFIKVVEMMRVMPSFAENINGGNPSEEGLQWMRVRWRGRLDWGFWYRSCLVRFHEEATCPGDISIALDATGGRVREESAAQAVLEHRPLIECA</sequence>
<evidence type="ECO:0000313" key="2">
    <source>
        <dbReference type="Proteomes" id="UP001152049"/>
    </source>
</evidence>
<dbReference type="OrthoDB" id="5153231at2759"/>
<keyword evidence="2" id="KW-1185">Reference proteome</keyword>
<gene>
    <name evidence="1" type="ORF">NW762_006389</name>
</gene>
<dbReference type="Proteomes" id="UP001152049">
    <property type="component" value="Unassembled WGS sequence"/>
</dbReference>
<accession>A0A9W8VHY3</accession>
<dbReference type="EMBL" id="JAOQAZ010000010">
    <property type="protein sequence ID" value="KAJ4263569.1"/>
    <property type="molecule type" value="Genomic_DNA"/>
</dbReference>
<name>A0A9W8VHY3_9HYPO</name>
<comment type="caution">
    <text evidence="1">The sequence shown here is derived from an EMBL/GenBank/DDBJ whole genome shotgun (WGS) entry which is preliminary data.</text>
</comment>
<dbReference type="AlphaFoldDB" id="A0A9W8VHY3"/>
<proteinExistence type="predicted"/>
<organism evidence="1 2">
    <name type="scientific">Fusarium torreyae</name>
    <dbReference type="NCBI Taxonomy" id="1237075"/>
    <lineage>
        <taxon>Eukaryota</taxon>
        <taxon>Fungi</taxon>
        <taxon>Dikarya</taxon>
        <taxon>Ascomycota</taxon>
        <taxon>Pezizomycotina</taxon>
        <taxon>Sordariomycetes</taxon>
        <taxon>Hypocreomycetidae</taxon>
        <taxon>Hypocreales</taxon>
        <taxon>Nectriaceae</taxon>
        <taxon>Fusarium</taxon>
    </lineage>
</organism>
<reference evidence="1" key="1">
    <citation type="submission" date="2022-09" db="EMBL/GenBank/DDBJ databases">
        <title>Fusarium specimens isolated from Avocado Roots.</title>
        <authorList>
            <person name="Stajich J."/>
            <person name="Roper C."/>
            <person name="Heimlech-Rivalta G."/>
        </authorList>
    </citation>
    <scope>NUCLEOTIDE SEQUENCE</scope>
    <source>
        <strain evidence="1">CF00136</strain>
    </source>
</reference>
<evidence type="ECO:0000313" key="1">
    <source>
        <dbReference type="EMBL" id="KAJ4263569.1"/>
    </source>
</evidence>